<dbReference type="EMBL" id="QUSZ01005483">
    <property type="protein sequence ID" value="RHY09503.1"/>
    <property type="molecule type" value="Genomic_DNA"/>
</dbReference>
<proteinExistence type="predicted"/>
<dbReference type="VEuPathDB" id="FungiDB:H257_12705"/>
<dbReference type="Proteomes" id="UP000265427">
    <property type="component" value="Unassembled WGS sequence"/>
</dbReference>
<evidence type="ECO:0000313" key="14">
    <source>
        <dbReference type="Proteomes" id="UP000286510"/>
    </source>
</evidence>
<dbReference type="AlphaFoldDB" id="A0A397ANQ0"/>
<sequence length="242" mass="25010">MIVQWQPNAFNHASFTHFLRSTKMKTTTIGFATILTTIQLATAAECTLDQSSLVLETSMAVPWANCTNKGYQTATSMLSLLPSDPTKFAAFCAIPTCVANLNSWLMSFPDCSVQGVSQKDTMSKLAGLVCDSGSTTGGACSVSQLMSVSQVLVAPVPATCASATGIPATTTIMGLLNQSTTIICNAPCIAAVKSTAAALPNCTTDGKSVNDATFYIKLCTSSASSFGLTMVSLAVALIGAMV</sequence>
<name>A0A397ANQ0_APHAT</name>
<evidence type="ECO:0000313" key="7">
    <source>
        <dbReference type="EMBL" id="RHZ16660.1"/>
    </source>
</evidence>
<evidence type="ECO:0000313" key="11">
    <source>
        <dbReference type="Proteomes" id="UP000266239"/>
    </source>
</evidence>
<dbReference type="EMBL" id="QUTC01006877">
    <property type="protein sequence ID" value="RHY49974.1"/>
    <property type="molecule type" value="Genomic_DNA"/>
</dbReference>
<evidence type="ECO:0000313" key="1">
    <source>
        <dbReference type="EMBL" id="RHY09503.1"/>
    </source>
</evidence>
<evidence type="ECO:0000313" key="10">
    <source>
        <dbReference type="Proteomes" id="UP000266196"/>
    </source>
</evidence>
<evidence type="ECO:0000313" key="5">
    <source>
        <dbReference type="EMBL" id="RHY69110.1"/>
    </source>
</evidence>
<gene>
    <name evidence="2" type="ORF">DYB25_001074</name>
    <name evidence="6" type="ORF">DYB26_006035</name>
    <name evidence="5" type="ORF">DYB30_006485</name>
    <name evidence="7" type="ORF">DYB31_012066</name>
    <name evidence="3" type="ORF">DYB34_010579</name>
    <name evidence="1" type="ORF">DYB36_011297</name>
    <name evidence="4" type="ORF">DYB38_008173</name>
</gene>
<evidence type="ECO:0000313" key="4">
    <source>
        <dbReference type="EMBL" id="RHY49974.1"/>
    </source>
</evidence>
<dbReference type="EMBL" id="QUTD01004229">
    <property type="protein sequence ID" value="RHY69110.1"/>
    <property type="molecule type" value="Genomic_DNA"/>
</dbReference>
<dbReference type="Proteomes" id="UP000266643">
    <property type="component" value="Unassembled WGS sequence"/>
</dbReference>
<reference evidence="8 9" key="1">
    <citation type="submission" date="2018-08" db="EMBL/GenBank/DDBJ databases">
        <title>Aphanomyces genome sequencing and annotation.</title>
        <authorList>
            <person name="Minardi D."/>
            <person name="Oidtmann B."/>
            <person name="Van Der Giezen M."/>
            <person name="Studholme D.J."/>
        </authorList>
    </citation>
    <scope>NUCLEOTIDE SEQUENCE [LARGE SCALE GENOMIC DNA]</scope>
    <source>
        <strain evidence="7 10">197901</strain>
        <strain evidence="5 12">D2</strain>
        <strain evidence="6 14">FDL457</strain>
        <strain evidence="1 8">Kv</strain>
        <strain evidence="4 9">SA</strain>
        <strain evidence="3 13">Si</strain>
        <strain evidence="2 11">Yx</strain>
    </source>
</reference>
<dbReference type="Proteomes" id="UP000265716">
    <property type="component" value="Unassembled WGS sequence"/>
</dbReference>
<dbReference type="Proteomes" id="UP000283543">
    <property type="component" value="Unassembled WGS sequence"/>
</dbReference>
<evidence type="ECO:0000313" key="13">
    <source>
        <dbReference type="Proteomes" id="UP000283543"/>
    </source>
</evidence>
<comment type="caution">
    <text evidence="1">The sequence shown here is derived from an EMBL/GenBank/DDBJ whole genome shotgun (WGS) entry which is preliminary data.</text>
</comment>
<dbReference type="EMBL" id="QUTF01015669">
    <property type="protein sequence ID" value="RHZ08816.1"/>
    <property type="molecule type" value="Genomic_DNA"/>
</dbReference>
<evidence type="ECO:0000313" key="3">
    <source>
        <dbReference type="EMBL" id="RHY43758.1"/>
    </source>
</evidence>
<evidence type="ECO:0000313" key="12">
    <source>
        <dbReference type="Proteomes" id="UP000266643"/>
    </source>
</evidence>
<dbReference type="EMBL" id="QUTA01005280">
    <property type="protein sequence ID" value="RHY16466.1"/>
    <property type="molecule type" value="Genomic_DNA"/>
</dbReference>
<dbReference type="EMBL" id="QUTE01009847">
    <property type="protein sequence ID" value="RHZ16660.1"/>
    <property type="molecule type" value="Genomic_DNA"/>
</dbReference>
<dbReference type="Proteomes" id="UP000266196">
    <property type="component" value="Unassembled WGS sequence"/>
</dbReference>
<evidence type="ECO:0000313" key="6">
    <source>
        <dbReference type="EMBL" id="RHZ08816.1"/>
    </source>
</evidence>
<organism evidence="1 8">
    <name type="scientific">Aphanomyces astaci</name>
    <name type="common">Crayfish plague agent</name>
    <dbReference type="NCBI Taxonomy" id="112090"/>
    <lineage>
        <taxon>Eukaryota</taxon>
        <taxon>Sar</taxon>
        <taxon>Stramenopiles</taxon>
        <taxon>Oomycota</taxon>
        <taxon>Saprolegniomycetes</taxon>
        <taxon>Saprolegniales</taxon>
        <taxon>Verrucalvaceae</taxon>
        <taxon>Aphanomyces</taxon>
    </lineage>
</organism>
<protein>
    <submittedName>
        <fullName evidence="1">Uncharacterized protein</fullName>
    </submittedName>
</protein>
<evidence type="ECO:0000313" key="8">
    <source>
        <dbReference type="Proteomes" id="UP000265427"/>
    </source>
</evidence>
<accession>A0A397ANQ0</accession>
<dbReference type="EMBL" id="QUTB01008019">
    <property type="protein sequence ID" value="RHY43758.1"/>
    <property type="molecule type" value="Genomic_DNA"/>
</dbReference>
<dbReference type="Proteomes" id="UP000286510">
    <property type="component" value="Unassembled WGS sequence"/>
</dbReference>
<evidence type="ECO:0000313" key="2">
    <source>
        <dbReference type="EMBL" id="RHY16466.1"/>
    </source>
</evidence>
<evidence type="ECO:0000313" key="9">
    <source>
        <dbReference type="Proteomes" id="UP000265716"/>
    </source>
</evidence>
<dbReference type="Proteomes" id="UP000266239">
    <property type="component" value="Unassembled WGS sequence"/>
</dbReference>